<dbReference type="InterPro" id="IPR011990">
    <property type="entry name" value="TPR-like_helical_dom_sf"/>
</dbReference>
<accession>A0A1F8GK66</accession>
<evidence type="ECO:0000313" key="8">
    <source>
        <dbReference type="Proteomes" id="UP000178911"/>
    </source>
</evidence>
<keyword evidence="3 5" id="KW-1133">Transmembrane helix</keyword>
<protein>
    <recommendedName>
        <fullName evidence="6">O-antigen ligase-related domain-containing protein</fullName>
    </recommendedName>
</protein>
<evidence type="ECO:0000256" key="3">
    <source>
        <dbReference type="ARBA" id="ARBA00022989"/>
    </source>
</evidence>
<proteinExistence type="predicted"/>
<dbReference type="Pfam" id="PF04932">
    <property type="entry name" value="Wzy_C"/>
    <property type="match status" value="1"/>
</dbReference>
<feature type="transmembrane region" description="Helical" evidence="5">
    <location>
        <begin position="146"/>
        <end position="165"/>
    </location>
</feature>
<evidence type="ECO:0000256" key="2">
    <source>
        <dbReference type="ARBA" id="ARBA00022692"/>
    </source>
</evidence>
<feature type="transmembrane region" description="Helical" evidence="5">
    <location>
        <begin position="12"/>
        <end position="28"/>
    </location>
</feature>
<feature type="transmembrane region" description="Helical" evidence="5">
    <location>
        <begin position="185"/>
        <end position="206"/>
    </location>
</feature>
<evidence type="ECO:0000259" key="6">
    <source>
        <dbReference type="Pfam" id="PF04932"/>
    </source>
</evidence>
<reference evidence="7 8" key="1">
    <citation type="journal article" date="2016" name="Nat. Commun.">
        <title>Thousands of microbial genomes shed light on interconnected biogeochemical processes in an aquifer system.</title>
        <authorList>
            <person name="Anantharaman K."/>
            <person name="Brown C.T."/>
            <person name="Hug L.A."/>
            <person name="Sharon I."/>
            <person name="Castelle C.J."/>
            <person name="Probst A.J."/>
            <person name="Thomas B.C."/>
            <person name="Singh A."/>
            <person name="Wilkins M.J."/>
            <person name="Karaoz U."/>
            <person name="Brodie E.L."/>
            <person name="Williams K.H."/>
            <person name="Hubbard S.S."/>
            <person name="Banfield J.F."/>
        </authorList>
    </citation>
    <scope>NUCLEOTIDE SEQUENCE [LARGE SCALE GENOMIC DNA]</scope>
</reference>
<dbReference type="Proteomes" id="UP000178911">
    <property type="component" value="Unassembled WGS sequence"/>
</dbReference>
<evidence type="ECO:0000313" key="7">
    <source>
        <dbReference type="EMBL" id="OGN25056.1"/>
    </source>
</evidence>
<dbReference type="Pfam" id="PF13181">
    <property type="entry name" value="TPR_8"/>
    <property type="match status" value="1"/>
</dbReference>
<feature type="transmembrane region" description="Helical" evidence="5">
    <location>
        <begin position="455"/>
        <end position="476"/>
    </location>
</feature>
<dbReference type="InterPro" id="IPR051533">
    <property type="entry name" value="WaaL-like"/>
</dbReference>
<keyword evidence="2 5" id="KW-0812">Transmembrane</keyword>
<dbReference type="EMBL" id="MGKJ01000006">
    <property type="protein sequence ID" value="OGN25056.1"/>
    <property type="molecule type" value="Genomic_DNA"/>
</dbReference>
<gene>
    <name evidence="7" type="ORF">A3A13_03315</name>
</gene>
<evidence type="ECO:0000256" key="5">
    <source>
        <dbReference type="SAM" id="Phobius"/>
    </source>
</evidence>
<feature type="domain" description="O-antigen ligase-related" evidence="6">
    <location>
        <begin position="222"/>
        <end position="384"/>
    </location>
</feature>
<feature type="transmembrane region" description="Helical" evidence="5">
    <location>
        <begin position="120"/>
        <end position="139"/>
    </location>
</feature>
<feature type="transmembrane region" description="Helical" evidence="5">
    <location>
        <begin position="414"/>
        <end position="434"/>
    </location>
</feature>
<evidence type="ECO:0000256" key="4">
    <source>
        <dbReference type="ARBA" id="ARBA00023136"/>
    </source>
</evidence>
<feature type="transmembrane region" description="Helical" evidence="5">
    <location>
        <begin position="376"/>
        <end position="394"/>
    </location>
</feature>
<comment type="caution">
    <text evidence="7">The sequence shown here is derived from an EMBL/GenBank/DDBJ whole genome shotgun (WGS) entry which is preliminary data.</text>
</comment>
<feature type="transmembrane region" description="Helical" evidence="5">
    <location>
        <begin position="40"/>
        <end position="58"/>
    </location>
</feature>
<dbReference type="InterPro" id="IPR007016">
    <property type="entry name" value="O-antigen_ligase-rel_domated"/>
</dbReference>
<dbReference type="AlphaFoldDB" id="A0A1F8GK66"/>
<dbReference type="GO" id="GO:0016020">
    <property type="term" value="C:membrane"/>
    <property type="evidence" value="ECO:0007669"/>
    <property type="project" value="UniProtKB-SubCell"/>
</dbReference>
<comment type="subcellular location">
    <subcellularLocation>
        <location evidence="1">Membrane</location>
        <topology evidence="1">Multi-pass membrane protein</topology>
    </subcellularLocation>
</comment>
<dbReference type="PANTHER" id="PTHR37422:SF13">
    <property type="entry name" value="LIPOPOLYSACCHARIDE BIOSYNTHESIS PROTEIN PA4999-RELATED"/>
    <property type="match status" value="1"/>
</dbReference>
<dbReference type="InterPro" id="IPR019734">
    <property type="entry name" value="TPR_rpt"/>
</dbReference>
<evidence type="ECO:0000256" key="1">
    <source>
        <dbReference type="ARBA" id="ARBA00004141"/>
    </source>
</evidence>
<sequence length="806" mass="92760">MNKLDKFCYKFLRYGLLVAVFMPLVIFRNSFSPFNFGKVIVFRILVELLLVAYVWLAIRYKEFRIWNIEFGIIRKATNSKFQIPNSIFWALTLFTASYATSAFLGVNWHQSFWGYWERMGGLFTWLHFYVFLIILISVFKSKEDWLAILWLSVIAAAISTFYGFFQKFSVGGILGANERLRIFGTLGNPAAFAGYLLFNFYFALYLRSQFSNKKIRCFLAGMSVLFLMAIFMTAVRGAALALVISMVTYLFLDRRNLFKRINKTPHITSYVWGLIVLITSVFLLSPYLSKWRSFERLTDFSLNQPTVQQRITVWKIALNGIFDSSIIPNSKFYFGWGPENFSSVFSAHYDPEISKSNTEIFDKAHNMPLEIGSTQGLIGLLFWLFLMACLWQAFIQSGNYLFCSLTVAYLVHNLFFFDLFSSYLMFFILLGFGISTVGKRVAEGSLISLGSIRKLSFQAGMAVITTILSSALIFYANIKPALANFYTTRGYVLLYQGNGDTAFDYFDRAFSRAVWSEKDIYKKFSESLIDFVFRNKQFLKKEENQSYFKRLTDGLEKEVGKSRFEHSSYQYLYKAYRAEYLLAEGSSKKVLRSEELLKRGIKTLPLALPLYYELADFYIENKRYDDAIHVLEGVSSSAKDLSAVKFKLGAASLLKNLPGSENSDSLRDSFAAEPLSEFLLPGLSMQNRNNSEFKKGLDLILEAINVGYYPAEEVDFLARSLEQNKRYPDLITFYLKLSEKNPQYFVHISYTYLLLGDRKNSKLFADKALALDYNQIGNQKLRLLADIYQFLGDNKKRSEALLKSAP</sequence>
<feature type="transmembrane region" description="Helical" evidence="5">
    <location>
        <begin position="270"/>
        <end position="288"/>
    </location>
</feature>
<dbReference type="PANTHER" id="PTHR37422">
    <property type="entry name" value="TEICHURONIC ACID BIOSYNTHESIS PROTEIN TUAE"/>
    <property type="match status" value="1"/>
</dbReference>
<dbReference type="STRING" id="1802695.A3A13_03315"/>
<dbReference type="Gene3D" id="1.25.40.10">
    <property type="entry name" value="Tetratricopeptide repeat domain"/>
    <property type="match status" value="1"/>
</dbReference>
<keyword evidence="4 5" id="KW-0472">Membrane</keyword>
<dbReference type="SUPFAM" id="SSF48452">
    <property type="entry name" value="TPR-like"/>
    <property type="match status" value="1"/>
</dbReference>
<feature type="transmembrane region" description="Helical" evidence="5">
    <location>
        <begin position="87"/>
        <end position="108"/>
    </location>
</feature>
<organism evidence="7 8">
    <name type="scientific">Candidatus Yanofskybacteria bacterium RIFCSPLOWO2_01_FULL_43_22</name>
    <dbReference type="NCBI Taxonomy" id="1802695"/>
    <lineage>
        <taxon>Bacteria</taxon>
        <taxon>Candidatus Yanofskyibacteriota</taxon>
    </lineage>
</organism>
<dbReference type="SUPFAM" id="SSF81901">
    <property type="entry name" value="HCP-like"/>
    <property type="match status" value="1"/>
</dbReference>
<feature type="transmembrane region" description="Helical" evidence="5">
    <location>
        <begin position="218"/>
        <end position="250"/>
    </location>
</feature>
<name>A0A1F8GK66_9BACT</name>